<evidence type="ECO:0000313" key="3">
    <source>
        <dbReference type="Proteomes" id="UP000729701"/>
    </source>
</evidence>
<accession>A0A951UW33</accession>
<dbReference type="EMBL" id="JAHHGZ010000021">
    <property type="protein sequence ID" value="MBW4669525.1"/>
    <property type="molecule type" value="Genomic_DNA"/>
</dbReference>
<name>A0A951UW33_9CYAN</name>
<feature type="domain" description="DUF6883" evidence="1">
    <location>
        <begin position="7"/>
        <end position="106"/>
    </location>
</feature>
<dbReference type="Pfam" id="PF21814">
    <property type="entry name" value="DUF6883"/>
    <property type="match status" value="1"/>
</dbReference>
<sequence length="108" mass="12157">MKIPGDAVIPKEKLTCYLLVPRIKDDKSKFLAQAGFTQDNPNDLLNAIQKLILTTDAVEDKINEYGVFYTVEGNLQGLNGRSLLVVTVWLQSRDDGSFRFITLKPKKD</sequence>
<proteinExistence type="predicted"/>
<gene>
    <name evidence="2" type="ORF">KME60_19435</name>
</gene>
<reference evidence="2" key="2">
    <citation type="journal article" date="2022" name="Microbiol. Resour. Announc.">
        <title>Metagenome Sequencing to Explore Phylogenomics of Terrestrial Cyanobacteria.</title>
        <authorList>
            <person name="Ward R.D."/>
            <person name="Stajich J.E."/>
            <person name="Johansen J.R."/>
            <person name="Huntemann M."/>
            <person name="Clum A."/>
            <person name="Foster B."/>
            <person name="Foster B."/>
            <person name="Roux S."/>
            <person name="Palaniappan K."/>
            <person name="Varghese N."/>
            <person name="Mukherjee S."/>
            <person name="Reddy T.B.K."/>
            <person name="Daum C."/>
            <person name="Copeland A."/>
            <person name="Chen I.A."/>
            <person name="Ivanova N.N."/>
            <person name="Kyrpides N.C."/>
            <person name="Shapiro N."/>
            <person name="Eloe-Fadrosh E.A."/>
            <person name="Pietrasiak N."/>
        </authorList>
    </citation>
    <scope>NUCLEOTIDE SEQUENCE</scope>
    <source>
        <strain evidence="2">GSE-NOS-MK-12-04C</strain>
    </source>
</reference>
<protein>
    <recommendedName>
        <fullName evidence="1">DUF6883 domain-containing protein</fullName>
    </recommendedName>
</protein>
<dbReference type="AlphaFoldDB" id="A0A951UW33"/>
<organism evidence="2 3">
    <name type="scientific">Cyanomargarita calcarea GSE-NOS-MK-12-04C</name>
    <dbReference type="NCBI Taxonomy" id="2839659"/>
    <lineage>
        <taxon>Bacteria</taxon>
        <taxon>Bacillati</taxon>
        <taxon>Cyanobacteriota</taxon>
        <taxon>Cyanophyceae</taxon>
        <taxon>Nostocales</taxon>
        <taxon>Cyanomargaritaceae</taxon>
        <taxon>Cyanomargarita</taxon>
    </lineage>
</organism>
<evidence type="ECO:0000313" key="2">
    <source>
        <dbReference type="EMBL" id="MBW4669525.1"/>
    </source>
</evidence>
<evidence type="ECO:0000259" key="1">
    <source>
        <dbReference type="Pfam" id="PF21814"/>
    </source>
</evidence>
<comment type="caution">
    <text evidence="2">The sequence shown here is derived from an EMBL/GenBank/DDBJ whole genome shotgun (WGS) entry which is preliminary data.</text>
</comment>
<reference evidence="2" key="1">
    <citation type="submission" date="2021-05" db="EMBL/GenBank/DDBJ databases">
        <authorList>
            <person name="Pietrasiak N."/>
            <person name="Ward R."/>
            <person name="Stajich J.E."/>
            <person name="Kurbessoian T."/>
        </authorList>
    </citation>
    <scope>NUCLEOTIDE SEQUENCE</scope>
    <source>
        <strain evidence="2">GSE-NOS-MK-12-04C</strain>
    </source>
</reference>
<dbReference type="Proteomes" id="UP000729701">
    <property type="component" value="Unassembled WGS sequence"/>
</dbReference>
<dbReference type="InterPro" id="IPR049250">
    <property type="entry name" value="DUF6883"/>
</dbReference>